<evidence type="ECO:0000256" key="3">
    <source>
        <dbReference type="ARBA" id="ARBA00022553"/>
    </source>
</evidence>
<reference evidence="11 12" key="1">
    <citation type="submission" date="2021-07" db="EMBL/GenBank/DDBJ databases">
        <authorList>
            <person name="Palmer J.M."/>
        </authorList>
    </citation>
    <scope>NUCLEOTIDE SEQUENCE [LARGE SCALE GENOMIC DNA]</scope>
    <source>
        <strain evidence="11 12">AT_MEX2019</strain>
        <tissue evidence="11">Muscle</tissue>
    </source>
</reference>
<keyword evidence="12" id="KW-1185">Reference proteome</keyword>
<feature type="region of interest" description="Disordered" evidence="8">
    <location>
        <begin position="947"/>
        <end position="990"/>
    </location>
</feature>
<accession>A0ABU7BM66</accession>
<feature type="region of interest" description="Disordered" evidence="8">
    <location>
        <begin position="914"/>
        <end position="933"/>
    </location>
</feature>
<dbReference type="Pfam" id="PF00621">
    <property type="entry name" value="RhoGEF"/>
    <property type="match status" value="1"/>
</dbReference>
<evidence type="ECO:0000256" key="7">
    <source>
        <dbReference type="SAM" id="Coils"/>
    </source>
</evidence>
<dbReference type="Gene3D" id="1.20.900.10">
    <property type="entry name" value="Dbl homology (DH) domain"/>
    <property type="match status" value="1"/>
</dbReference>
<feature type="compositionally biased region" description="Basic residues" evidence="8">
    <location>
        <begin position="917"/>
        <end position="930"/>
    </location>
</feature>
<keyword evidence="3" id="KW-0597">Phosphoprotein</keyword>
<dbReference type="EMBL" id="JAHUTI010059064">
    <property type="protein sequence ID" value="MED6250509.1"/>
    <property type="molecule type" value="Genomic_DNA"/>
</dbReference>
<dbReference type="InterPro" id="IPR001849">
    <property type="entry name" value="PH_domain"/>
</dbReference>
<organism evidence="11 12">
    <name type="scientific">Ataeniobius toweri</name>
    <dbReference type="NCBI Taxonomy" id="208326"/>
    <lineage>
        <taxon>Eukaryota</taxon>
        <taxon>Metazoa</taxon>
        <taxon>Chordata</taxon>
        <taxon>Craniata</taxon>
        <taxon>Vertebrata</taxon>
        <taxon>Euteleostomi</taxon>
        <taxon>Actinopterygii</taxon>
        <taxon>Neopterygii</taxon>
        <taxon>Teleostei</taxon>
        <taxon>Neoteleostei</taxon>
        <taxon>Acanthomorphata</taxon>
        <taxon>Ovalentaria</taxon>
        <taxon>Atherinomorphae</taxon>
        <taxon>Cyprinodontiformes</taxon>
        <taxon>Goodeidae</taxon>
        <taxon>Ataeniobius</taxon>
    </lineage>
</organism>
<name>A0ABU7BM66_9TELE</name>
<proteinExistence type="predicted"/>
<evidence type="ECO:0000256" key="1">
    <source>
        <dbReference type="ARBA" id="ARBA00004496"/>
    </source>
</evidence>
<evidence type="ECO:0000313" key="11">
    <source>
        <dbReference type="EMBL" id="MED6250509.1"/>
    </source>
</evidence>
<dbReference type="Pfam" id="PF17838">
    <property type="entry name" value="PH_16"/>
    <property type="match status" value="1"/>
</dbReference>
<evidence type="ECO:0000256" key="5">
    <source>
        <dbReference type="ARBA" id="ARBA00022771"/>
    </source>
</evidence>
<comment type="subcellular location">
    <subcellularLocation>
        <location evidence="1">Cytoplasm</location>
    </subcellularLocation>
</comment>
<dbReference type="InterPro" id="IPR041020">
    <property type="entry name" value="PH_16"/>
</dbReference>
<evidence type="ECO:0000259" key="10">
    <source>
        <dbReference type="PROSITE" id="PS50010"/>
    </source>
</evidence>
<evidence type="ECO:0000259" key="9">
    <source>
        <dbReference type="PROSITE" id="PS50003"/>
    </source>
</evidence>
<dbReference type="PROSITE" id="PS50003">
    <property type="entry name" value="PH_DOMAIN"/>
    <property type="match status" value="1"/>
</dbReference>
<dbReference type="SMART" id="SM00325">
    <property type="entry name" value="RhoGEF"/>
    <property type="match status" value="1"/>
</dbReference>
<keyword evidence="6 7" id="KW-0175">Coiled coil</keyword>
<dbReference type="InterPro" id="IPR051632">
    <property type="entry name" value="Rho_GEF"/>
</dbReference>
<keyword evidence="5" id="KW-0863">Zinc-finger</keyword>
<evidence type="ECO:0000256" key="4">
    <source>
        <dbReference type="ARBA" id="ARBA00022658"/>
    </source>
</evidence>
<evidence type="ECO:0000256" key="8">
    <source>
        <dbReference type="SAM" id="MobiDB-lite"/>
    </source>
</evidence>
<dbReference type="SUPFAM" id="SSF50729">
    <property type="entry name" value="PH domain-like"/>
    <property type="match status" value="1"/>
</dbReference>
<keyword evidence="5" id="KW-0862">Zinc</keyword>
<comment type="caution">
    <text evidence="11">The sequence shown here is derived from an EMBL/GenBank/DDBJ whole genome shotgun (WGS) entry which is preliminary data.</text>
</comment>
<evidence type="ECO:0000256" key="2">
    <source>
        <dbReference type="ARBA" id="ARBA00022490"/>
    </source>
</evidence>
<dbReference type="CDD" id="cd00160">
    <property type="entry name" value="RhoGEF"/>
    <property type="match status" value="1"/>
</dbReference>
<evidence type="ECO:0000256" key="6">
    <source>
        <dbReference type="ARBA" id="ARBA00023054"/>
    </source>
</evidence>
<feature type="compositionally biased region" description="Pro residues" evidence="8">
    <location>
        <begin position="976"/>
        <end position="988"/>
    </location>
</feature>
<evidence type="ECO:0000313" key="12">
    <source>
        <dbReference type="Proteomes" id="UP001345963"/>
    </source>
</evidence>
<dbReference type="SMART" id="SM00233">
    <property type="entry name" value="PH"/>
    <property type="match status" value="1"/>
</dbReference>
<keyword evidence="4" id="KW-0344">Guanine-nucleotide releasing factor</keyword>
<sequence length="1002" mass="115276">MSVCFRKKLGFAVDASSCCRVVLSSVLLWKACEERKEANTHMRRLWGEYLSASLRPGTLQMDELDGQRVKLFTDDPGLLAPSLAEAINLEDYHYAQLQADLEWDAHNLEAESWSLAVDQNYLMSMNREAGKRQDVIYELIQTEMHHVRTLKIIFHIYMYELKQSLLVDDAWLEKLFPSVEVLLSLHMHFFNFLKLRQKQSQDEENPNNFCITQLGDILINQFSGNLGEQMMVVYSHFCSHHCEAVNFYKEQTQNNKKLQILIRKIDQLPLVRRLTIPECFLLVTQRITKYPILLERIIQNTDADTDECKLLEKALELIKHTISHVNTQVSEYDKIARVREISYRLEPKTPIRLMDDQWFRREDLILGNKTLLYEGALTWRSSGKQKAIQAVLLSDMLLLLQEKDQKLVLAAMDNKPPVIFLQRVIVREVAHEEKGMYIICASTSGLAGMYELHTGSKDECQTWMNLIREAVDCYRDNEMHSEMMAKLQRFQDLLQQKDNQIKQSLEEKHYIFATLYNHVVGQEAPSRGLLLRGDSSDLQQGEALLSGAIEQVEKLQNLLFMRIKPLDVPVEEETEIQQSVIRRAETFKGTSDYPVANSMKYEDAAEKAEGRSSSCDHLLKNMSISEDLEKSADDESETHQKLHCSSTSSIFPKTAVFDSVEMLTQTLYSLKALIAQQDSRIELQRVFQSKSKLPVRSNSSVLLEQEKHRNLEKQREELAKLHKQQVQHQAEQQRWEKEKEKQRMLIEGQEAELQQQQEECRKMEAALKEENLELKMLRETYQQDLERLRETTRKLDREKEQVNREKERLEKMKSKLIPNYDDPTRSSTLSAFPSFRSTTVNGGGTLTQPSNPLVFTGNFPDPADTPPRVPPRRESISPQLNKQRLPIQLISTTNEVQKLAEVQQKIPRKLAAEAKGKGKTLKAKHSHNRAHSAANIDVSQVVPIRVTGKDGGSLKTQTNTSQSRVLNSDTFRPPGSGIPPPPPPPPFPKDILSQEQEKIIVL</sequence>
<gene>
    <name evidence="11" type="ORF">ATANTOWER_024538</name>
</gene>
<evidence type="ECO:0008006" key="13">
    <source>
        <dbReference type="Google" id="ProtNLM"/>
    </source>
</evidence>
<dbReference type="PROSITE" id="PS50010">
    <property type="entry name" value="DH_2"/>
    <property type="match status" value="1"/>
</dbReference>
<keyword evidence="5" id="KW-0479">Metal-binding</keyword>
<feature type="compositionally biased region" description="Polar residues" evidence="8">
    <location>
        <begin position="954"/>
        <end position="970"/>
    </location>
</feature>
<dbReference type="SUPFAM" id="SSF48065">
    <property type="entry name" value="DBL homology domain (DH-domain)"/>
    <property type="match status" value="1"/>
</dbReference>
<feature type="coiled-coil region" evidence="7">
    <location>
        <begin position="701"/>
        <end position="815"/>
    </location>
</feature>
<dbReference type="PANTHER" id="PTHR13944:SF23">
    <property type="entry name" value="RHO GUANINE NUCLEOTIDE EXCHANGE FACTOR 18"/>
    <property type="match status" value="1"/>
</dbReference>
<dbReference type="PANTHER" id="PTHR13944">
    <property type="entry name" value="AGAP007712-PA"/>
    <property type="match status" value="1"/>
</dbReference>
<dbReference type="Proteomes" id="UP001345963">
    <property type="component" value="Unassembled WGS sequence"/>
</dbReference>
<keyword evidence="2" id="KW-0963">Cytoplasm</keyword>
<feature type="domain" description="PH" evidence="9">
    <location>
        <begin position="370"/>
        <end position="472"/>
    </location>
</feature>
<dbReference type="InterPro" id="IPR035899">
    <property type="entry name" value="DBL_dom_sf"/>
</dbReference>
<dbReference type="InterPro" id="IPR000219">
    <property type="entry name" value="DH_dom"/>
</dbReference>
<protein>
    <recommendedName>
        <fullName evidence="13">Rho guanine nucleotide exchange factor 18</fullName>
    </recommendedName>
</protein>
<feature type="domain" description="DH" evidence="10">
    <location>
        <begin position="131"/>
        <end position="328"/>
    </location>
</feature>
<dbReference type="Gene3D" id="2.30.29.30">
    <property type="entry name" value="Pleckstrin-homology domain (PH domain)/Phosphotyrosine-binding domain (PTB)"/>
    <property type="match status" value="1"/>
</dbReference>
<dbReference type="InterPro" id="IPR011993">
    <property type="entry name" value="PH-like_dom_sf"/>
</dbReference>